<dbReference type="Proteomes" id="UP000762676">
    <property type="component" value="Unassembled WGS sequence"/>
</dbReference>
<organism evidence="3 4">
    <name type="scientific">Elysia marginata</name>
    <dbReference type="NCBI Taxonomy" id="1093978"/>
    <lineage>
        <taxon>Eukaryota</taxon>
        <taxon>Metazoa</taxon>
        <taxon>Spiralia</taxon>
        <taxon>Lophotrochozoa</taxon>
        <taxon>Mollusca</taxon>
        <taxon>Gastropoda</taxon>
        <taxon>Heterobranchia</taxon>
        <taxon>Euthyneura</taxon>
        <taxon>Panpulmonata</taxon>
        <taxon>Sacoglossa</taxon>
        <taxon>Placobranchoidea</taxon>
        <taxon>Plakobranchidae</taxon>
        <taxon>Elysia</taxon>
    </lineage>
</organism>
<dbReference type="InterPro" id="IPR029058">
    <property type="entry name" value="AB_hydrolase_fold"/>
</dbReference>
<evidence type="ECO:0000256" key="1">
    <source>
        <dbReference type="ARBA" id="ARBA00009431"/>
    </source>
</evidence>
<keyword evidence="3" id="KW-0121">Carboxypeptidase</keyword>
<accession>A0AAV4K008</accession>
<dbReference type="Gene3D" id="6.10.250.940">
    <property type="match status" value="1"/>
</dbReference>
<name>A0AAV4K008_9GAST</name>
<dbReference type="Pfam" id="PF00450">
    <property type="entry name" value="Peptidase_S10"/>
    <property type="match status" value="1"/>
</dbReference>
<dbReference type="SUPFAM" id="SSF53474">
    <property type="entry name" value="alpha/beta-Hydrolases"/>
    <property type="match status" value="1"/>
</dbReference>
<keyword evidence="4" id="KW-1185">Reference proteome</keyword>
<comment type="caution">
    <text evidence="3">The sequence shown here is derived from an EMBL/GenBank/DDBJ whole genome shotgun (WGS) entry which is preliminary data.</text>
</comment>
<dbReference type="GO" id="GO:0004185">
    <property type="term" value="F:serine-type carboxypeptidase activity"/>
    <property type="evidence" value="ECO:0007669"/>
    <property type="project" value="InterPro"/>
</dbReference>
<sequence>MLSKGSNHILLDQLLAMPAGSVDATPPCTGDAQVVKYLNRPDVKQALHISEEALEWAMCRFGFNITIRV</sequence>
<feature type="signal peptide" evidence="2">
    <location>
        <begin position="1"/>
        <end position="24"/>
    </location>
</feature>
<keyword evidence="2" id="KW-0732">Signal</keyword>
<evidence type="ECO:0000313" key="4">
    <source>
        <dbReference type="Proteomes" id="UP000762676"/>
    </source>
</evidence>
<comment type="similarity">
    <text evidence="1">Belongs to the peptidase S10 family.</text>
</comment>
<evidence type="ECO:0000313" key="3">
    <source>
        <dbReference type="EMBL" id="GFS26166.1"/>
    </source>
</evidence>
<feature type="chain" id="PRO_5043977433" evidence="2">
    <location>
        <begin position="25"/>
        <end position="69"/>
    </location>
</feature>
<dbReference type="GO" id="GO:0006508">
    <property type="term" value="P:proteolysis"/>
    <property type="evidence" value="ECO:0007669"/>
    <property type="project" value="InterPro"/>
</dbReference>
<protein>
    <submittedName>
        <fullName evidence="3">Carboxypeptidase</fullName>
    </submittedName>
</protein>
<dbReference type="EMBL" id="BMAT01014091">
    <property type="protein sequence ID" value="GFS26166.1"/>
    <property type="molecule type" value="Genomic_DNA"/>
</dbReference>
<dbReference type="InterPro" id="IPR001563">
    <property type="entry name" value="Peptidase_S10"/>
</dbReference>
<gene>
    <name evidence="3" type="ORF">ElyMa_007045700</name>
</gene>
<keyword evidence="3" id="KW-0645">Protease</keyword>
<proteinExistence type="inferred from homology"/>
<dbReference type="AlphaFoldDB" id="A0AAV4K008"/>
<keyword evidence="3" id="KW-0378">Hydrolase</keyword>
<reference evidence="3 4" key="1">
    <citation type="journal article" date="2021" name="Elife">
        <title>Chloroplast acquisition without the gene transfer in kleptoplastic sea slugs, Plakobranchus ocellatus.</title>
        <authorList>
            <person name="Maeda T."/>
            <person name="Takahashi S."/>
            <person name="Yoshida T."/>
            <person name="Shimamura S."/>
            <person name="Takaki Y."/>
            <person name="Nagai Y."/>
            <person name="Toyoda A."/>
            <person name="Suzuki Y."/>
            <person name="Arimoto A."/>
            <person name="Ishii H."/>
            <person name="Satoh N."/>
            <person name="Nishiyama T."/>
            <person name="Hasebe M."/>
            <person name="Maruyama T."/>
            <person name="Minagawa J."/>
            <person name="Obokata J."/>
            <person name="Shigenobu S."/>
        </authorList>
    </citation>
    <scope>NUCLEOTIDE SEQUENCE [LARGE SCALE GENOMIC DNA]</scope>
</reference>
<evidence type="ECO:0000256" key="2">
    <source>
        <dbReference type="SAM" id="SignalP"/>
    </source>
</evidence>